<keyword evidence="2" id="KW-0732">Signal</keyword>
<evidence type="ECO:0000259" key="3">
    <source>
        <dbReference type="SMART" id="SM00460"/>
    </source>
</evidence>
<dbReference type="InterPro" id="IPR052557">
    <property type="entry name" value="CAP/Cytokinesis_protein"/>
</dbReference>
<feature type="chain" id="PRO_5045963978" evidence="2">
    <location>
        <begin position="27"/>
        <end position="396"/>
    </location>
</feature>
<feature type="signal peptide" evidence="2">
    <location>
        <begin position="1"/>
        <end position="26"/>
    </location>
</feature>
<name>A0ABV1E899_9FIRM</name>
<organism evidence="4 5">
    <name type="scientific">Pseudoflavonifractor intestinihominis</name>
    <dbReference type="NCBI Taxonomy" id="3133171"/>
    <lineage>
        <taxon>Bacteria</taxon>
        <taxon>Bacillati</taxon>
        <taxon>Bacillota</taxon>
        <taxon>Clostridia</taxon>
        <taxon>Eubacteriales</taxon>
        <taxon>Oscillospiraceae</taxon>
        <taxon>Pseudoflavonifractor</taxon>
    </lineage>
</organism>
<evidence type="ECO:0000256" key="1">
    <source>
        <dbReference type="SAM" id="MobiDB-lite"/>
    </source>
</evidence>
<dbReference type="PANTHER" id="PTHR46333">
    <property type="entry name" value="CYTOKINESIS PROTEIN 3"/>
    <property type="match status" value="1"/>
</dbReference>
<accession>A0ABV1E899</accession>
<evidence type="ECO:0000256" key="2">
    <source>
        <dbReference type="SAM" id="SignalP"/>
    </source>
</evidence>
<comment type="caution">
    <text evidence="4">The sequence shown here is derived from an EMBL/GenBank/DDBJ whole genome shotgun (WGS) entry which is preliminary data.</text>
</comment>
<protein>
    <submittedName>
        <fullName evidence="4">Transglutaminase domain-containing protein</fullName>
    </submittedName>
</protein>
<feature type="compositionally biased region" description="Polar residues" evidence="1">
    <location>
        <begin position="41"/>
        <end position="52"/>
    </location>
</feature>
<evidence type="ECO:0000313" key="4">
    <source>
        <dbReference type="EMBL" id="MEQ2442862.1"/>
    </source>
</evidence>
<sequence>MKRVLSLSLAAALFLPLLLCSGCAPLGLFRSGASPAPSQAPVLSQPTAQPIVSDNAPKPDMRYCRQQLSGAELELYLRVLDAVQNAEPTITETSFDRDTLSRMVDYVRADYPELFWLLGTDTLTTTMIGGVPTEITLTFRYSIDAADLPAATAQVEAAAQECLSGIDPAWSDYDKIKAVYDWIVRRTEYDPDANDQSLYTVLVSGRGVCAGYAKATQYLLNQLGIPCTYVTGTVRGAGHGWNLVWAEGAWYYLDPTWGDPLFSDGEQDPDYVSYNYFCVTTDVLFRTHTPDDLFPLPVCTATACNYFVRSGLLLDGYDYDAVLEILRQAVNERRDATIRFSSAQALEQADHALTGEYKLFDMLKEIDGGSGVLDTSVIHHSVDEELNIFNVYFTFR</sequence>
<reference evidence="4 5" key="1">
    <citation type="submission" date="2024-03" db="EMBL/GenBank/DDBJ databases">
        <title>Human intestinal bacterial collection.</title>
        <authorList>
            <person name="Pauvert C."/>
            <person name="Hitch T.C.A."/>
            <person name="Clavel T."/>
        </authorList>
    </citation>
    <scope>NUCLEOTIDE SEQUENCE [LARGE SCALE GENOMIC DNA]</scope>
    <source>
        <strain evidence="4 5">CLA-AP-H29</strain>
    </source>
</reference>
<dbReference type="InterPro" id="IPR038765">
    <property type="entry name" value="Papain-like_cys_pep_sf"/>
</dbReference>
<gene>
    <name evidence="4" type="ORF">WMO64_05215</name>
</gene>
<dbReference type="Gene3D" id="3.10.620.30">
    <property type="match status" value="1"/>
</dbReference>
<dbReference type="SUPFAM" id="SSF54001">
    <property type="entry name" value="Cysteine proteinases"/>
    <property type="match status" value="1"/>
</dbReference>
<dbReference type="PANTHER" id="PTHR46333:SF2">
    <property type="entry name" value="CYTOKINESIS PROTEIN 3"/>
    <property type="match status" value="1"/>
</dbReference>
<dbReference type="InterPro" id="IPR002931">
    <property type="entry name" value="Transglutaminase-like"/>
</dbReference>
<feature type="region of interest" description="Disordered" evidence="1">
    <location>
        <begin position="39"/>
        <end position="58"/>
    </location>
</feature>
<dbReference type="EMBL" id="JBBMFK010000006">
    <property type="protein sequence ID" value="MEQ2442862.1"/>
    <property type="molecule type" value="Genomic_DNA"/>
</dbReference>
<evidence type="ECO:0000313" key="5">
    <source>
        <dbReference type="Proteomes" id="UP001464378"/>
    </source>
</evidence>
<dbReference type="Pfam" id="PF01841">
    <property type="entry name" value="Transglut_core"/>
    <property type="match status" value="1"/>
</dbReference>
<feature type="domain" description="Transglutaminase-like" evidence="3">
    <location>
        <begin position="201"/>
        <end position="257"/>
    </location>
</feature>
<dbReference type="SMART" id="SM00460">
    <property type="entry name" value="TGc"/>
    <property type="match status" value="1"/>
</dbReference>
<dbReference type="RefSeq" id="WP_349231241.1">
    <property type="nucleotide sequence ID" value="NZ_JBBMFK010000006.1"/>
</dbReference>
<keyword evidence="5" id="KW-1185">Reference proteome</keyword>
<proteinExistence type="predicted"/>
<dbReference type="Proteomes" id="UP001464378">
    <property type="component" value="Unassembled WGS sequence"/>
</dbReference>